<comment type="caution">
    <text evidence="1">The sequence shown here is derived from an EMBL/GenBank/DDBJ whole genome shotgun (WGS) entry which is preliminary data.</text>
</comment>
<protein>
    <submittedName>
        <fullName evidence="1">Uncharacterized protein</fullName>
    </submittedName>
</protein>
<evidence type="ECO:0000313" key="1">
    <source>
        <dbReference type="EMBL" id="TGZ68725.1"/>
    </source>
</evidence>
<dbReference type="EMBL" id="SJOL01006349">
    <property type="protein sequence ID" value="TGZ68725.1"/>
    <property type="molecule type" value="Genomic_DNA"/>
</dbReference>
<evidence type="ECO:0000313" key="2">
    <source>
        <dbReference type="Proteomes" id="UP000308267"/>
    </source>
</evidence>
<dbReference type="AlphaFoldDB" id="A0A4S2LXV0"/>
<organism evidence="1 2">
    <name type="scientific">Opisthorchis felineus</name>
    <dbReference type="NCBI Taxonomy" id="147828"/>
    <lineage>
        <taxon>Eukaryota</taxon>
        <taxon>Metazoa</taxon>
        <taxon>Spiralia</taxon>
        <taxon>Lophotrochozoa</taxon>
        <taxon>Platyhelminthes</taxon>
        <taxon>Trematoda</taxon>
        <taxon>Digenea</taxon>
        <taxon>Opisthorchiida</taxon>
        <taxon>Opisthorchiata</taxon>
        <taxon>Opisthorchiidae</taxon>
        <taxon>Opisthorchis</taxon>
    </lineage>
</organism>
<dbReference type="Proteomes" id="UP000308267">
    <property type="component" value="Unassembled WGS sequence"/>
</dbReference>
<accession>A0A4S2LXV0</accession>
<name>A0A4S2LXV0_OPIFE</name>
<gene>
    <name evidence="1" type="ORF">CRM22_004116</name>
</gene>
<reference evidence="1 2" key="1">
    <citation type="journal article" date="2019" name="BMC Genomics">
        <title>New insights from Opisthorchis felineus genome: update on genomics of the epidemiologically important liver flukes.</title>
        <authorList>
            <person name="Ershov N.I."/>
            <person name="Mordvinov V.A."/>
            <person name="Prokhortchouk E.B."/>
            <person name="Pakharukova M.Y."/>
            <person name="Gunbin K.V."/>
            <person name="Ustyantsev K."/>
            <person name="Genaev M.A."/>
            <person name="Blinov A.G."/>
            <person name="Mazur A."/>
            <person name="Boulygina E."/>
            <person name="Tsygankova S."/>
            <person name="Khrameeva E."/>
            <person name="Chekanov N."/>
            <person name="Fan G."/>
            <person name="Xiao A."/>
            <person name="Zhang H."/>
            <person name="Xu X."/>
            <person name="Yang H."/>
            <person name="Solovyev V."/>
            <person name="Lee S.M."/>
            <person name="Liu X."/>
            <person name="Afonnikov D.A."/>
            <person name="Skryabin K.G."/>
        </authorList>
    </citation>
    <scope>NUCLEOTIDE SEQUENCE [LARGE SCALE GENOMIC DNA]</scope>
    <source>
        <strain evidence="1">AK-0245</strain>
        <tissue evidence="1">Whole organism</tissue>
    </source>
</reference>
<proteinExistence type="predicted"/>
<sequence>MSLKNLQEILARNVNRGWRDLHSRFVQRHGLTLDIKAKSLHWLQNCTSSTTVMSVGIIGKANEDCDLTGFLINGKKLLNIFQSRRTFPPTIRPPGRCFISSGCHTFFVLSCSPQSFR</sequence>
<keyword evidence="2" id="KW-1185">Reference proteome</keyword>